<keyword evidence="1 2" id="KW-0694">RNA-binding</keyword>
<evidence type="ECO:0000256" key="1">
    <source>
        <dbReference type="ARBA" id="ARBA00022884"/>
    </source>
</evidence>
<dbReference type="PANTHER" id="PTHR48025">
    <property type="entry name" value="OS02G0815200 PROTEIN"/>
    <property type="match status" value="1"/>
</dbReference>
<dbReference type="CDD" id="cd00590">
    <property type="entry name" value="RRM_SF"/>
    <property type="match status" value="1"/>
</dbReference>
<evidence type="ECO:0000256" key="2">
    <source>
        <dbReference type="PROSITE-ProRule" id="PRU00176"/>
    </source>
</evidence>
<evidence type="ECO:0000256" key="3">
    <source>
        <dbReference type="SAM" id="MobiDB-lite"/>
    </source>
</evidence>
<protein>
    <recommendedName>
        <fullName evidence="4">RRM domain-containing protein</fullName>
    </recommendedName>
</protein>
<sequence length="273" mass="29864">MALLLRWIPLNSQVKHPQNPPTCHKPSQLALSISSSRTPNHLTFSSPSSVTAVVASPESESGIESQTRLVASNIPWTCSAEDIKNLFQKHGSVSNVELWMYNKTQNRGLAFVTMGSAEEALEALKALNSYEFEGRIMKVELSKNQNKNNAEQTQTAVAARRHDVFVANLSWKVRSKDLKEFFSSVNGNVVAAKVMHQSSDRRSTGYGFVSFGSEEEAKSAVSTFQGKMLMGRPIRVGLGRRSSGEESKGDAKAEDGASVVNVDRDQSDKTGEI</sequence>
<dbReference type="InterPro" id="IPR035979">
    <property type="entry name" value="RBD_domain_sf"/>
</dbReference>
<dbReference type="GO" id="GO:0003729">
    <property type="term" value="F:mRNA binding"/>
    <property type="evidence" value="ECO:0007669"/>
    <property type="project" value="TreeGrafter"/>
</dbReference>
<dbReference type="PROSITE" id="PS50102">
    <property type="entry name" value="RRM"/>
    <property type="match status" value="2"/>
</dbReference>
<dbReference type="AlphaFoldDB" id="A0AAP0Q3I2"/>
<dbReference type="Gene3D" id="3.30.70.330">
    <property type="match status" value="2"/>
</dbReference>
<dbReference type="InterPro" id="IPR050502">
    <property type="entry name" value="Euk_RNA-bind_prot"/>
</dbReference>
<evidence type="ECO:0000313" key="5">
    <source>
        <dbReference type="EMBL" id="KAK9165773.1"/>
    </source>
</evidence>
<dbReference type="SMART" id="SM00360">
    <property type="entry name" value="RRM"/>
    <property type="match status" value="2"/>
</dbReference>
<organism evidence="5 6">
    <name type="scientific">Stephania cephalantha</name>
    <dbReference type="NCBI Taxonomy" id="152367"/>
    <lineage>
        <taxon>Eukaryota</taxon>
        <taxon>Viridiplantae</taxon>
        <taxon>Streptophyta</taxon>
        <taxon>Embryophyta</taxon>
        <taxon>Tracheophyta</taxon>
        <taxon>Spermatophyta</taxon>
        <taxon>Magnoliopsida</taxon>
        <taxon>Ranunculales</taxon>
        <taxon>Menispermaceae</taxon>
        <taxon>Menispermoideae</taxon>
        <taxon>Cissampelideae</taxon>
        <taxon>Stephania</taxon>
    </lineage>
</organism>
<dbReference type="GO" id="GO:0009535">
    <property type="term" value="C:chloroplast thylakoid membrane"/>
    <property type="evidence" value="ECO:0007669"/>
    <property type="project" value="TreeGrafter"/>
</dbReference>
<feature type="compositionally biased region" description="Basic and acidic residues" evidence="3">
    <location>
        <begin position="242"/>
        <end position="255"/>
    </location>
</feature>
<reference evidence="5 6" key="1">
    <citation type="submission" date="2024-01" db="EMBL/GenBank/DDBJ databases">
        <title>Genome assemblies of Stephania.</title>
        <authorList>
            <person name="Yang L."/>
        </authorList>
    </citation>
    <scope>NUCLEOTIDE SEQUENCE [LARGE SCALE GENOMIC DNA]</scope>
    <source>
        <strain evidence="5">JXDWG</strain>
        <tissue evidence="5">Leaf</tissue>
    </source>
</reference>
<proteinExistence type="predicted"/>
<feature type="domain" description="RRM" evidence="4">
    <location>
        <begin position="162"/>
        <end position="241"/>
    </location>
</feature>
<evidence type="ECO:0000313" key="6">
    <source>
        <dbReference type="Proteomes" id="UP001419268"/>
    </source>
</evidence>
<dbReference type="Pfam" id="PF00076">
    <property type="entry name" value="RRM_1"/>
    <property type="match status" value="2"/>
</dbReference>
<feature type="domain" description="RRM" evidence="4">
    <location>
        <begin position="67"/>
        <end position="144"/>
    </location>
</feature>
<comment type="caution">
    <text evidence="5">The sequence shown here is derived from an EMBL/GenBank/DDBJ whole genome shotgun (WGS) entry which is preliminary data.</text>
</comment>
<evidence type="ECO:0000259" key="4">
    <source>
        <dbReference type="PROSITE" id="PS50102"/>
    </source>
</evidence>
<name>A0AAP0Q3I2_9MAGN</name>
<dbReference type="PANTHER" id="PTHR48025:SF17">
    <property type="entry name" value="28 KDA RIBONUCLEOPROTEIN, CHLOROPLASTIC"/>
    <property type="match status" value="1"/>
</dbReference>
<gene>
    <name evidence="5" type="ORF">Scep_000964</name>
</gene>
<dbReference type="InterPro" id="IPR012677">
    <property type="entry name" value="Nucleotide-bd_a/b_plait_sf"/>
</dbReference>
<accession>A0AAP0Q3I2</accession>
<feature type="compositionally biased region" description="Basic and acidic residues" evidence="3">
    <location>
        <begin position="262"/>
        <end position="273"/>
    </location>
</feature>
<dbReference type="InterPro" id="IPR000504">
    <property type="entry name" value="RRM_dom"/>
</dbReference>
<dbReference type="SUPFAM" id="SSF54928">
    <property type="entry name" value="RNA-binding domain, RBD"/>
    <property type="match status" value="2"/>
</dbReference>
<dbReference type="GO" id="GO:1901259">
    <property type="term" value="P:chloroplast rRNA processing"/>
    <property type="evidence" value="ECO:0007669"/>
    <property type="project" value="TreeGrafter"/>
</dbReference>
<keyword evidence="6" id="KW-1185">Reference proteome</keyword>
<dbReference type="Proteomes" id="UP001419268">
    <property type="component" value="Unassembled WGS sequence"/>
</dbReference>
<dbReference type="EMBL" id="JBBNAG010000001">
    <property type="protein sequence ID" value="KAK9165773.1"/>
    <property type="molecule type" value="Genomic_DNA"/>
</dbReference>
<feature type="region of interest" description="Disordered" evidence="3">
    <location>
        <begin position="235"/>
        <end position="273"/>
    </location>
</feature>